<dbReference type="InterPro" id="IPR010982">
    <property type="entry name" value="Lambda_DNA-bd_dom_sf"/>
</dbReference>
<feature type="domain" description="HTH cro/C1-type" evidence="1">
    <location>
        <begin position="12"/>
        <end position="66"/>
    </location>
</feature>
<dbReference type="CDD" id="cd00093">
    <property type="entry name" value="HTH_XRE"/>
    <property type="match status" value="1"/>
</dbReference>
<organism evidence="2 3">
    <name type="scientific">Eubacterium plexicaudatum ASF492</name>
    <dbReference type="NCBI Taxonomy" id="1235802"/>
    <lineage>
        <taxon>Bacteria</taxon>
        <taxon>Bacillati</taxon>
        <taxon>Bacillota</taxon>
        <taxon>Clostridia</taxon>
        <taxon>Eubacteriales</taxon>
        <taxon>Eubacteriaceae</taxon>
        <taxon>Eubacterium</taxon>
    </lineage>
</organism>
<dbReference type="HOGENOM" id="CLU_066192_17_9_9"/>
<evidence type="ECO:0000259" key="1">
    <source>
        <dbReference type="PROSITE" id="PS50943"/>
    </source>
</evidence>
<dbReference type="PROSITE" id="PS50943">
    <property type="entry name" value="HTH_CROC1"/>
    <property type="match status" value="1"/>
</dbReference>
<dbReference type="SMART" id="SM00530">
    <property type="entry name" value="HTH_XRE"/>
    <property type="match status" value="1"/>
</dbReference>
<comment type="caution">
    <text evidence="2">The sequence shown here is derived from an EMBL/GenBank/DDBJ whole genome shotgun (WGS) entry which is preliminary data.</text>
</comment>
<accession>N2BER2</accession>
<dbReference type="GO" id="GO:0003677">
    <property type="term" value="F:DNA binding"/>
    <property type="evidence" value="ECO:0007669"/>
    <property type="project" value="InterPro"/>
</dbReference>
<proteinExistence type="predicted"/>
<dbReference type="InterPro" id="IPR001387">
    <property type="entry name" value="Cro/C1-type_HTH"/>
</dbReference>
<dbReference type="Pfam" id="PF13560">
    <property type="entry name" value="HTH_31"/>
    <property type="match status" value="1"/>
</dbReference>
<evidence type="ECO:0000313" key="2">
    <source>
        <dbReference type="EMBL" id="EMZ36988.1"/>
    </source>
</evidence>
<evidence type="ECO:0000313" key="3">
    <source>
        <dbReference type="Proteomes" id="UP000012589"/>
    </source>
</evidence>
<dbReference type="PATRIC" id="fig|1235802.3.peg.613"/>
<dbReference type="AlphaFoldDB" id="N2BER2"/>
<gene>
    <name evidence="2" type="ORF">C823_00584</name>
</gene>
<dbReference type="EMBL" id="AQFT01000017">
    <property type="protein sequence ID" value="EMZ36988.1"/>
    <property type="molecule type" value="Genomic_DNA"/>
</dbReference>
<dbReference type="Proteomes" id="UP000012589">
    <property type="component" value="Unassembled WGS sequence"/>
</dbReference>
<keyword evidence="3" id="KW-1185">Reference proteome</keyword>
<reference evidence="2 3" key="1">
    <citation type="journal article" date="2014" name="Genome Announc.">
        <title>Draft genome sequences of the altered schaedler flora, a defined bacterial community from gnotobiotic mice.</title>
        <authorList>
            <person name="Wannemuehler M.J."/>
            <person name="Overstreet A.M."/>
            <person name="Ward D.V."/>
            <person name="Phillips G.J."/>
        </authorList>
    </citation>
    <scope>NUCLEOTIDE SEQUENCE [LARGE SCALE GENOMIC DNA]</scope>
    <source>
        <strain evidence="2 3">ASF492</strain>
    </source>
</reference>
<name>N2BER2_9FIRM</name>
<dbReference type="SUPFAM" id="SSF47413">
    <property type="entry name" value="lambda repressor-like DNA-binding domains"/>
    <property type="match status" value="1"/>
</dbReference>
<dbReference type="eggNOG" id="COG3620">
    <property type="taxonomic scope" value="Bacteria"/>
</dbReference>
<sequence length="111" mass="12271">MDIRCTDLGKEIRMLRSMRGMERAELAEAAGISDSHLKKIESGTRQPGIGTYRKIMQVLGAGMVVMDEGWTRKENCIVKVQGILIDSTEEQAVFMASVMEAIAQNIGKLAR</sequence>
<protein>
    <recommendedName>
        <fullName evidence="1">HTH cro/C1-type domain-containing protein</fullName>
    </recommendedName>
</protein>
<dbReference type="Gene3D" id="1.10.260.40">
    <property type="entry name" value="lambda repressor-like DNA-binding domains"/>
    <property type="match status" value="1"/>
</dbReference>
<dbReference type="OrthoDB" id="1651383at2"/>